<accession>U2ZLV5</accession>
<dbReference type="SMART" id="SM00530">
    <property type="entry name" value="HTH_XRE"/>
    <property type="match status" value="1"/>
</dbReference>
<comment type="caution">
    <text evidence="2">The sequence shown here is derived from an EMBL/GenBank/DDBJ whole genome shotgun (WGS) entry which is preliminary data.</text>
</comment>
<dbReference type="Pfam" id="PF01381">
    <property type="entry name" value="HTH_3"/>
    <property type="match status" value="1"/>
</dbReference>
<evidence type="ECO:0000313" key="2">
    <source>
        <dbReference type="EMBL" id="GAD62047.1"/>
    </source>
</evidence>
<dbReference type="InterPro" id="IPR010982">
    <property type="entry name" value="Lambda_DNA-bd_dom_sf"/>
</dbReference>
<proteinExistence type="predicted"/>
<name>U2ZLV5_AQUA1</name>
<dbReference type="CDD" id="cd00093">
    <property type="entry name" value="HTH_XRE"/>
    <property type="match status" value="1"/>
</dbReference>
<reference evidence="2" key="1">
    <citation type="submission" date="2024-09" db="EMBL/GenBank/DDBJ databases">
        <title>Whole genome shotgun sequence of Pseudomonas alcaligenes NBRC 14159.</title>
        <authorList>
            <person name="Yoshida I."/>
            <person name="Hosoyama A."/>
            <person name="Tsuchikane K."/>
            <person name="Noguchi M."/>
            <person name="Hirakata S."/>
            <person name="Ando Y."/>
            <person name="Ohji S."/>
            <person name="Yamazoe A."/>
            <person name="Yamazaki S."/>
            <person name="Fujita N."/>
        </authorList>
    </citation>
    <scope>NUCLEOTIDE SEQUENCE</scope>
    <source>
        <strain evidence="2">NBRC 14159</strain>
    </source>
</reference>
<protein>
    <submittedName>
        <fullName evidence="2">Xre family DNA-binding protein</fullName>
    </submittedName>
</protein>
<dbReference type="RefSeq" id="WP_021700137.1">
    <property type="nucleotide sequence ID" value="NZ_BATI01000009.1"/>
</dbReference>
<dbReference type="SUPFAM" id="SSF47413">
    <property type="entry name" value="lambda repressor-like DNA-binding domains"/>
    <property type="match status" value="1"/>
</dbReference>
<feature type="domain" description="HTH cro/C1-type" evidence="1">
    <location>
        <begin position="4"/>
        <end position="63"/>
    </location>
</feature>
<dbReference type="InterPro" id="IPR001387">
    <property type="entry name" value="Cro/C1-type_HTH"/>
</dbReference>
<evidence type="ECO:0000313" key="3">
    <source>
        <dbReference type="Proteomes" id="UP000016560"/>
    </source>
</evidence>
<gene>
    <name evidence="2" type="ORF">PA6_009_00530</name>
</gene>
<dbReference type="PROSITE" id="PS50943">
    <property type="entry name" value="HTH_CROC1"/>
    <property type="match status" value="1"/>
</dbReference>
<keyword evidence="2" id="KW-0238">DNA-binding</keyword>
<dbReference type="OrthoDB" id="6877645at2"/>
<dbReference type="Proteomes" id="UP000016560">
    <property type="component" value="Unassembled WGS sequence"/>
</dbReference>
<evidence type="ECO:0000259" key="1">
    <source>
        <dbReference type="PROSITE" id="PS50943"/>
    </source>
</evidence>
<sequence>MSALKLARKKAKLTQTQLAERLEMTQAAIGHYETGRRTPSLHEARRIVAVLNAEGVACSLDDIFPEPPAASTTDPDYAQAS</sequence>
<dbReference type="Gene3D" id="1.10.260.40">
    <property type="entry name" value="lambda repressor-like DNA-binding domains"/>
    <property type="match status" value="1"/>
</dbReference>
<dbReference type="EMBL" id="BATI01000009">
    <property type="protein sequence ID" value="GAD62047.1"/>
    <property type="molecule type" value="Genomic_DNA"/>
</dbReference>
<organism evidence="2 3">
    <name type="scientific">Aquipseudomonas alcaligenes (strain ATCC 14909 / DSM 50342 / CCUG 1425 / JCM 20561 / NBRC 14159 / NCIMB 9945 / NCTC 10367 / 1577)</name>
    <name type="common">Pseudomonas alcaligenes</name>
    <dbReference type="NCBI Taxonomy" id="1215092"/>
    <lineage>
        <taxon>Bacteria</taxon>
        <taxon>Pseudomonadati</taxon>
        <taxon>Pseudomonadota</taxon>
        <taxon>Gammaproteobacteria</taxon>
        <taxon>Pseudomonadales</taxon>
        <taxon>Pseudomonadaceae</taxon>
        <taxon>Aquipseudomonas</taxon>
    </lineage>
</organism>
<dbReference type="eggNOG" id="COG1476">
    <property type="taxonomic scope" value="Bacteria"/>
</dbReference>
<keyword evidence="3" id="KW-1185">Reference proteome</keyword>
<dbReference type="AlphaFoldDB" id="U2ZLV5"/>
<dbReference type="GO" id="GO:0003677">
    <property type="term" value="F:DNA binding"/>
    <property type="evidence" value="ECO:0007669"/>
    <property type="project" value="UniProtKB-KW"/>
</dbReference>